<dbReference type="GO" id="GO:0004601">
    <property type="term" value="F:peroxidase activity"/>
    <property type="evidence" value="ECO:0007669"/>
    <property type="project" value="TreeGrafter"/>
</dbReference>
<dbReference type="GO" id="GO:0048821">
    <property type="term" value="P:erythrocyte development"/>
    <property type="evidence" value="ECO:0007669"/>
    <property type="project" value="UniProtKB-ARBA"/>
</dbReference>
<evidence type="ECO:0000256" key="5">
    <source>
        <dbReference type="ARBA" id="ARBA00022553"/>
    </source>
</evidence>
<organism evidence="15 16">
    <name type="scientific">Mus spicilegus</name>
    <name type="common">Mound-building mouse</name>
    <dbReference type="NCBI Taxonomy" id="10103"/>
    <lineage>
        <taxon>Eukaryota</taxon>
        <taxon>Metazoa</taxon>
        <taxon>Chordata</taxon>
        <taxon>Craniata</taxon>
        <taxon>Vertebrata</taxon>
        <taxon>Euteleostomi</taxon>
        <taxon>Mammalia</taxon>
        <taxon>Eutheria</taxon>
        <taxon>Euarchontoglires</taxon>
        <taxon>Glires</taxon>
        <taxon>Rodentia</taxon>
        <taxon>Myomorpha</taxon>
        <taxon>Muroidea</taxon>
        <taxon>Muridae</taxon>
        <taxon>Murinae</taxon>
        <taxon>Mus</taxon>
        <taxon>Mus</taxon>
    </lineage>
</organism>
<evidence type="ECO:0000256" key="4">
    <source>
        <dbReference type="ARBA" id="ARBA00022448"/>
    </source>
</evidence>
<keyword evidence="5" id="KW-0597">Phosphoprotein</keyword>
<dbReference type="InterPro" id="IPR000971">
    <property type="entry name" value="Globin"/>
</dbReference>
<evidence type="ECO:0000256" key="1">
    <source>
        <dbReference type="ARBA" id="ARBA00001990"/>
    </source>
</evidence>
<keyword evidence="16" id="KW-1185">Reference proteome</keyword>
<dbReference type="Proteomes" id="UP000694415">
    <property type="component" value="Unplaced"/>
</dbReference>
<evidence type="ECO:0000256" key="13">
    <source>
        <dbReference type="RuleBase" id="RU000356"/>
    </source>
</evidence>
<dbReference type="FunFam" id="1.10.490.10:FF:000002">
    <property type="entry name" value="Hemoglobin subunit alpha"/>
    <property type="match status" value="1"/>
</dbReference>
<dbReference type="GO" id="GO:0019825">
    <property type="term" value="F:oxygen binding"/>
    <property type="evidence" value="ECO:0007669"/>
    <property type="project" value="InterPro"/>
</dbReference>
<dbReference type="SUPFAM" id="SSF46458">
    <property type="entry name" value="Globin-like"/>
    <property type="match status" value="1"/>
</dbReference>
<keyword evidence="7 13" id="KW-0561">Oxygen transport</keyword>
<evidence type="ECO:0000259" key="14">
    <source>
        <dbReference type="PROSITE" id="PS01033"/>
    </source>
</evidence>
<dbReference type="InterPro" id="IPR002338">
    <property type="entry name" value="Hemoglobin_a-typ"/>
</dbReference>
<dbReference type="InterPro" id="IPR050056">
    <property type="entry name" value="Hemoglobin_oxygen_transport"/>
</dbReference>
<reference evidence="15" key="2">
    <citation type="submission" date="2025-09" db="UniProtKB">
        <authorList>
            <consortium name="Ensembl"/>
        </authorList>
    </citation>
    <scope>IDENTIFICATION</scope>
</reference>
<feature type="domain" description="Globin" evidence="14">
    <location>
        <begin position="11"/>
        <end position="156"/>
    </location>
</feature>
<evidence type="ECO:0000256" key="11">
    <source>
        <dbReference type="ARBA" id="ARBA00029781"/>
    </source>
</evidence>
<dbReference type="GeneTree" id="ENSGT00940000158623"/>
<evidence type="ECO:0000256" key="2">
    <source>
        <dbReference type="ARBA" id="ARBA00008705"/>
    </source>
</evidence>
<dbReference type="CDD" id="cd08927">
    <property type="entry name" value="Hb-alpha-like"/>
    <property type="match status" value="1"/>
</dbReference>
<dbReference type="GO" id="GO:0031720">
    <property type="term" value="F:haptoglobin binding"/>
    <property type="evidence" value="ECO:0007669"/>
    <property type="project" value="TreeGrafter"/>
</dbReference>
<keyword evidence="10" id="KW-0408">Iron</keyword>
<evidence type="ECO:0000256" key="7">
    <source>
        <dbReference type="ARBA" id="ARBA00022621"/>
    </source>
</evidence>
<dbReference type="GO" id="GO:0046872">
    <property type="term" value="F:metal ion binding"/>
    <property type="evidence" value="ECO:0007669"/>
    <property type="project" value="UniProtKB-KW"/>
</dbReference>
<dbReference type="PANTHER" id="PTHR11442:SF41">
    <property type="entry name" value="HEMOGLOBIN SUBUNIT ZETA"/>
    <property type="match status" value="1"/>
</dbReference>
<evidence type="ECO:0000256" key="10">
    <source>
        <dbReference type="ARBA" id="ARBA00023004"/>
    </source>
</evidence>
<protein>
    <recommendedName>
        <fullName evidence="3">Hemoglobin subunit zeta</fullName>
    </recommendedName>
    <alternativeName>
        <fullName evidence="12">Hemoglobin zeta chain</fullName>
    </alternativeName>
    <alternativeName>
        <fullName evidence="11">Zeta-globin</fullName>
    </alternativeName>
</protein>
<sequence length="156" mass="17966">RGREDSVERTERSMLVRRGSRQADKLLKEVGWHSQSSPESSMWLLRLFCSYPQTKTYFPHFDLHHGSQQLRAHGFKIMTAVGDAVKSIDNLSSALTKLSELHAYILRVDPVNFKLLSHCLLVTMAARFPADFTPEVHEAWDKFMSILSSILTEKYR</sequence>
<dbReference type="GO" id="GO:0042744">
    <property type="term" value="P:hydrogen peroxide catabolic process"/>
    <property type="evidence" value="ECO:0007669"/>
    <property type="project" value="TreeGrafter"/>
</dbReference>
<keyword evidence="6 13" id="KW-0349">Heme</keyword>
<comment type="similarity">
    <text evidence="2 13">Belongs to the globin family.</text>
</comment>
<keyword evidence="9" id="KW-0007">Acetylation</keyword>
<evidence type="ECO:0000256" key="8">
    <source>
        <dbReference type="ARBA" id="ARBA00022723"/>
    </source>
</evidence>
<dbReference type="PROSITE" id="PS01033">
    <property type="entry name" value="GLOBIN"/>
    <property type="match status" value="1"/>
</dbReference>
<dbReference type="InterPro" id="IPR009050">
    <property type="entry name" value="Globin-like_sf"/>
</dbReference>
<dbReference type="GO" id="GO:0043177">
    <property type="term" value="F:organic acid binding"/>
    <property type="evidence" value="ECO:0007669"/>
    <property type="project" value="TreeGrafter"/>
</dbReference>
<dbReference type="PANTHER" id="PTHR11442">
    <property type="entry name" value="HEMOGLOBIN FAMILY MEMBER"/>
    <property type="match status" value="1"/>
</dbReference>
<dbReference type="GO" id="GO:0031838">
    <property type="term" value="C:haptoglobin-hemoglobin complex"/>
    <property type="evidence" value="ECO:0007669"/>
    <property type="project" value="TreeGrafter"/>
</dbReference>
<dbReference type="InterPro" id="IPR012292">
    <property type="entry name" value="Globin/Proto"/>
</dbReference>
<comment type="function">
    <text evidence="1">The zeta chain is an alpha-type chain of mammalian embryonic hemoglobin.</text>
</comment>
<dbReference type="GO" id="GO:0005833">
    <property type="term" value="C:hemoglobin complex"/>
    <property type="evidence" value="ECO:0007669"/>
    <property type="project" value="Ensembl"/>
</dbReference>
<reference evidence="15" key="1">
    <citation type="submission" date="2025-08" db="UniProtKB">
        <authorList>
            <consortium name="Ensembl"/>
        </authorList>
    </citation>
    <scope>IDENTIFICATION</scope>
</reference>
<dbReference type="Pfam" id="PF00042">
    <property type="entry name" value="Globin"/>
    <property type="match status" value="1"/>
</dbReference>
<evidence type="ECO:0000256" key="9">
    <source>
        <dbReference type="ARBA" id="ARBA00022990"/>
    </source>
</evidence>
<evidence type="ECO:0000256" key="12">
    <source>
        <dbReference type="ARBA" id="ARBA00032527"/>
    </source>
</evidence>
<evidence type="ECO:0000313" key="15">
    <source>
        <dbReference type="Ensembl" id="ENSMSIP00000028874.1"/>
    </source>
</evidence>
<dbReference type="GO" id="GO:0072562">
    <property type="term" value="C:blood microparticle"/>
    <property type="evidence" value="ECO:0007669"/>
    <property type="project" value="TreeGrafter"/>
</dbReference>
<dbReference type="AlphaFoldDB" id="A0A8C6I0J7"/>
<dbReference type="GO" id="GO:0020037">
    <property type="term" value="F:heme binding"/>
    <property type="evidence" value="ECO:0007669"/>
    <property type="project" value="InterPro"/>
</dbReference>
<evidence type="ECO:0000313" key="16">
    <source>
        <dbReference type="Proteomes" id="UP000694415"/>
    </source>
</evidence>
<dbReference type="GO" id="GO:0005344">
    <property type="term" value="F:oxygen carrier activity"/>
    <property type="evidence" value="ECO:0007669"/>
    <property type="project" value="UniProtKB-KW"/>
</dbReference>
<dbReference type="Ensembl" id="ENSMSIT00000036393.1">
    <property type="protein sequence ID" value="ENSMSIP00000028874.1"/>
    <property type="gene ID" value="ENSMSIG00000024240.1"/>
</dbReference>
<keyword evidence="4 13" id="KW-0813">Transport</keyword>
<evidence type="ECO:0000256" key="6">
    <source>
        <dbReference type="ARBA" id="ARBA00022617"/>
    </source>
</evidence>
<evidence type="ECO:0000256" key="3">
    <source>
        <dbReference type="ARBA" id="ARBA00017277"/>
    </source>
</evidence>
<dbReference type="Gene3D" id="1.10.490.10">
    <property type="entry name" value="Globins"/>
    <property type="match status" value="1"/>
</dbReference>
<accession>A0A8C6I0J7</accession>
<keyword evidence="8" id="KW-0479">Metal-binding</keyword>
<dbReference type="PRINTS" id="PR00612">
    <property type="entry name" value="ALPHAHAEM"/>
</dbReference>
<name>A0A8C6I0J7_MUSSI</name>
<proteinExistence type="inferred from homology"/>